<gene>
    <name evidence="12" type="ORF">AGERDE_LOCUS6157</name>
</gene>
<dbReference type="FunFam" id="3.40.390.10:FF:000009">
    <property type="entry name" value="Oligopeptidase A"/>
    <property type="match status" value="1"/>
</dbReference>
<name>A0A9N9ASV4_9GLOM</name>
<evidence type="ECO:0000256" key="7">
    <source>
        <dbReference type="ARBA" id="ARBA00024603"/>
    </source>
</evidence>
<keyword evidence="5 9" id="KW-0862">Zinc</keyword>
<evidence type="ECO:0000256" key="4">
    <source>
        <dbReference type="ARBA" id="ARBA00022801"/>
    </source>
</evidence>
<dbReference type="Gene3D" id="3.40.390.10">
    <property type="entry name" value="Collagenase (Catalytic Domain)"/>
    <property type="match status" value="1"/>
</dbReference>
<keyword evidence="13" id="KW-1185">Reference proteome</keyword>
<evidence type="ECO:0000256" key="8">
    <source>
        <dbReference type="ARBA" id="ARBA00026100"/>
    </source>
</evidence>
<reference evidence="12" key="1">
    <citation type="submission" date="2021-06" db="EMBL/GenBank/DDBJ databases">
        <authorList>
            <person name="Kallberg Y."/>
            <person name="Tangrot J."/>
            <person name="Rosling A."/>
        </authorList>
    </citation>
    <scope>NUCLEOTIDE SEQUENCE</scope>
    <source>
        <strain evidence="12">MT106</strain>
    </source>
</reference>
<evidence type="ECO:0000259" key="11">
    <source>
        <dbReference type="Pfam" id="PF19310"/>
    </source>
</evidence>
<dbReference type="PANTHER" id="PTHR11804:SF83">
    <property type="entry name" value="LD37516P"/>
    <property type="match status" value="1"/>
</dbReference>
<dbReference type="GO" id="GO:0006508">
    <property type="term" value="P:proteolysis"/>
    <property type="evidence" value="ECO:0007669"/>
    <property type="project" value="UniProtKB-KW"/>
</dbReference>
<dbReference type="InterPro" id="IPR045090">
    <property type="entry name" value="Pept_M3A_M3B"/>
</dbReference>
<organism evidence="12 13">
    <name type="scientific">Ambispora gerdemannii</name>
    <dbReference type="NCBI Taxonomy" id="144530"/>
    <lineage>
        <taxon>Eukaryota</taxon>
        <taxon>Fungi</taxon>
        <taxon>Fungi incertae sedis</taxon>
        <taxon>Mucoromycota</taxon>
        <taxon>Glomeromycotina</taxon>
        <taxon>Glomeromycetes</taxon>
        <taxon>Archaeosporales</taxon>
        <taxon>Ambisporaceae</taxon>
        <taxon>Ambispora</taxon>
    </lineage>
</organism>
<proteinExistence type="inferred from homology"/>
<dbReference type="InterPro" id="IPR045666">
    <property type="entry name" value="OpdA_N"/>
</dbReference>
<keyword evidence="4 9" id="KW-0378">Hydrolase</keyword>
<dbReference type="Gene3D" id="1.10.1370.40">
    <property type="match status" value="1"/>
</dbReference>
<feature type="non-terminal residue" evidence="12">
    <location>
        <position position="811"/>
    </location>
</feature>
<keyword evidence="6 9" id="KW-0482">Metalloprotease</keyword>
<dbReference type="GO" id="GO:0046872">
    <property type="term" value="F:metal ion binding"/>
    <property type="evidence" value="ECO:0007669"/>
    <property type="project" value="UniProtKB-UniRule"/>
</dbReference>
<dbReference type="Proteomes" id="UP000789831">
    <property type="component" value="Unassembled WGS sequence"/>
</dbReference>
<evidence type="ECO:0000313" key="13">
    <source>
        <dbReference type="Proteomes" id="UP000789831"/>
    </source>
</evidence>
<evidence type="ECO:0000313" key="12">
    <source>
        <dbReference type="EMBL" id="CAG8540463.1"/>
    </source>
</evidence>
<evidence type="ECO:0000256" key="6">
    <source>
        <dbReference type="ARBA" id="ARBA00023049"/>
    </source>
</evidence>
<dbReference type="EC" id="3.4.24.70" evidence="8"/>
<protein>
    <recommendedName>
        <fullName evidence="8">oligopeptidase A</fullName>
        <ecNumber evidence="8">3.4.24.70</ecNumber>
    </recommendedName>
</protein>
<dbReference type="InterPro" id="IPR024079">
    <property type="entry name" value="MetalloPept_cat_dom_sf"/>
</dbReference>
<feature type="domain" description="Oligopeptidase A N-terminal" evidence="11">
    <location>
        <begin position="131"/>
        <end position="250"/>
    </location>
</feature>
<dbReference type="InterPro" id="IPR001567">
    <property type="entry name" value="Pept_M3A_M3B_dom"/>
</dbReference>
<comment type="caution">
    <text evidence="12">The sequence shown here is derived from an EMBL/GenBank/DDBJ whole genome shotgun (WGS) entry which is preliminary data.</text>
</comment>
<dbReference type="AlphaFoldDB" id="A0A9N9ASV4"/>
<dbReference type="SUPFAM" id="SSF55486">
    <property type="entry name" value="Metalloproteases ('zincins'), catalytic domain"/>
    <property type="match status" value="1"/>
</dbReference>
<dbReference type="GO" id="GO:0006518">
    <property type="term" value="P:peptide metabolic process"/>
    <property type="evidence" value="ECO:0007669"/>
    <property type="project" value="TreeGrafter"/>
</dbReference>
<keyword evidence="2 9" id="KW-0645">Protease</keyword>
<dbReference type="CDD" id="cd06456">
    <property type="entry name" value="M3A_DCP"/>
    <property type="match status" value="1"/>
</dbReference>
<sequence length="811" mass="92469">MTLELKHFGVIIVMLFKNVRTLLNRTNSLALNRQTKCIANLDRRQTLLPKQRAHFSLFADPSKLALFRLSHATIKPSIAIASFASMANVGFDNSPFWIAKTPKERDNPVLNWDRFPNFAAITPENILSAMEILLPRVEKEFLEREASFTPSWEGTIGLVQEIEDDFERAVNIPMHLKNVKESKELREVIEKIQPKITKLTLRMNQSYKLYKALTELANNPESFAALLPAQQRIVQLNIQQMQLAGVGLVDGSPEKIRFNEISNRLSVLGLKFSDNVLDATKAFAEIVKDRETLRGCPDQLLKLMANSAKDKGFGDGDPEQGPWAITFDEPCIYPFLKFCANRSLREKIFRAFNTRASNNEPIINEILKLRNEEASLLDFPHFAALSLSHKMAGTLESANKLIQDIFEAAIPAAKRDFENLTLFAKNQLELNLPIQPWDTHYLAEEYRKHLFKYSDAEISKYFTFQKVINGLFELTEELLGVRVQEVDQEKEGFTTWHKDVKVYKMLDKSTEAPLAYFYGDFYSRPGEKKGGAWVAICATRSKDFKTGQVRFPVGYMNCNAPPPSVNSTNPSTMTFRDVQTIFHEFGHGLQHSLTTVDFPQVSGIHGIEWDFVEVASQFMENFVYEPEIISRLSAHVETGKPMPEDMINSLVKDRQYLAGLTTTRQLHFAQVDLTLHSNFTPPEPTAVNANQKTVFDLYKELAQRMLVIPVLPEDRFLCSFLHIFSGMYSDGYSAGYYSYKWSEVYSADAYAAFEEAVENLPPEEKKAKLAEVGRHYRETLLSLGGAINPRQVWKLFRGREEVDIKPLLRHA</sequence>
<comment type="catalytic activity">
    <reaction evidence="7">
        <text>Hydrolysis of oligopeptides, with broad specificity. Gly or Ala commonly occur as P1 or P1' residues, but more distant residues are also important, as is shown by the fact that Z-Gly-Pro-Gly-|-Gly-Pro-Ala is cleaved, but not Z-(Gly)(5).</text>
        <dbReference type="EC" id="3.4.24.70"/>
    </reaction>
</comment>
<dbReference type="PANTHER" id="PTHR11804">
    <property type="entry name" value="PROTEASE M3 THIMET OLIGOPEPTIDASE-RELATED"/>
    <property type="match status" value="1"/>
</dbReference>
<evidence type="ECO:0000256" key="9">
    <source>
        <dbReference type="RuleBase" id="RU003435"/>
    </source>
</evidence>
<dbReference type="Gene3D" id="1.10.1370.10">
    <property type="entry name" value="Neurolysin, domain 3"/>
    <property type="match status" value="1"/>
</dbReference>
<evidence type="ECO:0000256" key="2">
    <source>
        <dbReference type="ARBA" id="ARBA00022670"/>
    </source>
</evidence>
<feature type="domain" description="Peptidase M3A/M3B catalytic" evidence="10">
    <location>
        <begin position="336"/>
        <end position="801"/>
    </location>
</feature>
<keyword evidence="3 9" id="KW-0479">Metal-binding</keyword>
<dbReference type="InterPro" id="IPR024077">
    <property type="entry name" value="Neurolysin/TOP_dom2"/>
</dbReference>
<evidence type="ECO:0000256" key="1">
    <source>
        <dbReference type="ARBA" id="ARBA00006040"/>
    </source>
</evidence>
<dbReference type="GO" id="GO:0004222">
    <property type="term" value="F:metalloendopeptidase activity"/>
    <property type="evidence" value="ECO:0007669"/>
    <property type="project" value="UniProtKB-EC"/>
</dbReference>
<dbReference type="OrthoDB" id="534666at2759"/>
<comment type="similarity">
    <text evidence="1 9">Belongs to the peptidase M3 family.</text>
</comment>
<dbReference type="Pfam" id="PF01432">
    <property type="entry name" value="Peptidase_M3"/>
    <property type="match status" value="1"/>
</dbReference>
<evidence type="ECO:0000256" key="5">
    <source>
        <dbReference type="ARBA" id="ARBA00022833"/>
    </source>
</evidence>
<dbReference type="Pfam" id="PF19310">
    <property type="entry name" value="TOP_N"/>
    <property type="match status" value="1"/>
</dbReference>
<evidence type="ECO:0000259" key="10">
    <source>
        <dbReference type="Pfam" id="PF01432"/>
    </source>
</evidence>
<comment type="cofactor">
    <cofactor evidence="9">
        <name>Zn(2+)</name>
        <dbReference type="ChEBI" id="CHEBI:29105"/>
    </cofactor>
    <text evidence="9">Binds 1 zinc ion.</text>
</comment>
<evidence type="ECO:0000256" key="3">
    <source>
        <dbReference type="ARBA" id="ARBA00022723"/>
    </source>
</evidence>
<dbReference type="InterPro" id="IPR034005">
    <property type="entry name" value="M3A_DCP"/>
</dbReference>
<dbReference type="GO" id="GO:0005829">
    <property type="term" value="C:cytosol"/>
    <property type="evidence" value="ECO:0007669"/>
    <property type="project" value="UniProtKB-ARBA"/>
</dbReference>
<dbReference type="EMBL" id="CAJVPL010000919">
    <property type="protein sequence ID" value="CAG8540463.1"/>
    <property type="molecule type" value="Genomic_DNA"/>
</dbReference>
<accession>A0A9N9ASV4</accession>